<dbReference type="KEGG" id="ppla:BBI15_15445"/>
<proteinExistence type="predicted"/>
<evidence type="ECO:0008006" key="3">
    <source>
        <dbReference type="Google" id="ProtNLM"/>
    </source>
</evidence>
<reference evidence="1" key="1">
    <citation type="submission" date="2016-10" db="EMBL/GenBank/DDBJ databases">
        <authorList>
            <person name="See-Too W.S."/>
        </authorList>
    </citation>
    <scope>NUCLEOTIDE SEQUENCE [LARGE SCALE GENOMIC DNA]</scope>
    <source>
        <strain evidence="1">DSM 23997</strain>
    </source>
</reference>
<name>A0A1C7EDM7_9BACL</name>
<dbReference type="InterPro" id="IPR019587">
    <property type="entry name" value="Polyketide_cyclase/dehydratase"/>
</dbReference>
<sequence>MWNIKKRVFIDRRVGEVHQFATNPKHWYQWYAGLSEAENLKGKGGKGTSMDLMYFFFGRGLEMHVLVVENAPVGDGYVWRCLISGAFDGNQTWRYLPVENGTEVQFEMDYDLPGSIFGKMANTLYIKKLMNNSIELTLQNLKDISESD</sequence>
<dbReference type="InterPro" id="IPR023393">
    <property type="entry name" value="START-like_dom_sf"/>
</dbReference>
<gene>
    <name evidence="1" type="ORF">BBI15_15445</name>
</gene>
<dbReference type="OrthoDB" id="9787428at2"/>
<organism evidence="1 2">
    <name type="scientific">Planococcus plakortidis</name>
    <dbReference type="NCBI Taxonomy" id="1038856"/>
    <lineage>
        <taxon>Bacteria</taxon>
        <taxon>Bacillati</taxon>
        <taxon>Bacillota</taxon>
        <taxon>Bacilli</taxon>
        <taxon>Bacillales</taxon>
        <taxon>Caryophanaceae</taxon>
        <taxon>Planococcus</taxon>
    </lineage>
</organism>
<dbReference type="RefSeq" id="WP_068872340.1">
    <property type="nucleotide sequence ID" value="NZ_CP016539.2"/>
</dbReference>
<dbReference type="Gene3D" id="3.30.530.20">
    <property type="match status" value="1"/>
</dbReference>
<dbReference type="SUPFAM" id="SSF55961">
    <property type="entry name" value="Bet v1-like"/>
    <property type="match status" value="1"/>
</dbReference>
<evidence type="ECO:0000313" key="2">
    <source>
        <dbReference type="Proteomes" id="UP000092650"/>
    </source>
</evidence>
<evidence type="ECO:0000313" key="1">
    <source>
        <dbReference type="EMBL" id="ANU21472.1"/>
    </source>
</evidence>
<dbReference type="Proteomes" id="UP000092650">
    <property type="component" value="Chromosome"/>
</dbReference>
<accession>A0A1C7EDM7</accession>
<dbReference type="Pfam" id="PF10604">
    <property type="entry name" value="Polyketide_cyc2"/>
    <property type="match status" value="1"/>
</dbReference>
<dbReference type="EMBL" id="CP016539">
    <property type="protein sequence ID" value="ANU21472.1"/>
    <property type="molecule type" value="Genomic_DNA"/>
</dbReference>
<dbReference type="AlphaFoldDB" id="A0A1C7EDM7"/>
<protein>
    <recommendedName>
        <fullName evidence="3">Polyketide cyclase</fullName>
    </recommendedName>
</protein>
<dbReference type="STRING" id="1038856.BBI15_15445"/>
<keyword evidence="2" id="KW-1185">Reference proteome</keyword>